<dbReference type="InterPro" id="IPR023765">
    <property type="entry name" value="SBP_5_CS"/>
</dbReference>
<dbReference type="GO" id="GO:0015833">
    <property type="term" value="P:peptide transport"/>
    <property type="evidence" value="ECO:0007669"/>
    <property type="project" value="TreeGrafter"/>
</dbReference>
<dbReference type="AlphaFoldDB" id="A0A1Y5RTV0"/>
<name>A0A1Y5RTV0_9PROT</name>
<evidence type="ECO:0000313" key="6">
    <source>
        <dbReference type="EMBL" id="SLN24153.1"/>
    </source>
</evidence>
<dbReference type="PANTHER" id="PTHR30290">
    <property type="entry name" value="PERIPLASMIC BINDING COMPONENT OF ABC TRANSPORTER"/>
    <property type="match status" value="1"/>
</dbReference>
<dbReference type="RefSeq" id="WP_085881988.1">
    <property type="nucleotide sequence ID" value="NZ_FWFR01000001.1"/>
</dbReference>
<sequence>MTKISNRDRLRLIGGLGAFSAMNAIAVPAAVLGGSSAASAQGQRTLSWSVNPEPPSLNAAFTSASIVQQVSSKMMEGLCTYDHELNPLPGLAKSWEISPNGETIVFKLREGVKWHDGKPFTSADVKFTFEEILKKRHPRGRATYANLEAVETPDAMTAVFKLSGPSPYIMSSLAGAESPILPKHIYDKADPSKVREVNAPIGTGPFKFVNWERGSHLMLERNPDYWDAGKPGIDQLIVRFIPDTGARVVAFETGELDLAGGFPVGLDDIVRLSKEPNIGVTSFGFAMLGAMHYFEFNMRDPQFQDVRVRQAMAHAIDRDFLIKNVWFGFASAATGPVSQKLANSYSADVPAYPFDPARAEALLDEAGFPRKDDGIRFRITHDPSPYNDRFKRFGEYFKQAMATIGVAVDLRIGDVGTWLRRVWTDNDYQTTSYGIYNTTDPSIGVQRMYWSKNIRKGVPYTNGSGYSNPEMDRIMEAAQVEPDPMKRKALFADMQRKAMTDLPIIPILNEDYVTVYNKRVQNVEGDVAGVYGTFADISIAS</sequence>
<keyword evidence="7" id="KW-1185">Reference proteome</keyword>
<dbReference type="GO" id="GO:0030288">
    <property type="term" value="C:outer membrane-bounded periplasmic space"/>
    <property type="evidence" value="ECO:0007669"/>
    <property type="project" value="UniProtKB-ARBA"/>
</dbReference>
<keyword evidence="3 4" id="KW-0732">Signal</keyword>
<accession>A0A1Y5RTV0</accession>
<evidence type="ECO:0000256" key="3">
    <source>
        <dbReference type="ARBA" id="ARBA00022729"/>
    </source>
</evidence>
<dbReference type="Proteomes" id="UP000193200">
    <property type="component" value="Unassembled WGS sequence"/>
</dbReference>
<dbReference type="PANTHER" id="PTHR30290:SF38">
    <property type="entry name" value="D,D-DIPEPTIDE-BINDING PERIPLASMIC PROTEIN DDPA-RELATED"/>
    <property type="match status" value="1"/>
</dbReference>
<evidence type="ECO:0000313" key="7">
    <source>
        <dbReference type="Proteomes" id="UP000193200"/>
    </source>
</evidence>
<dbReference type="PIRSF" id="PIRSF002741">
    <property type="entry name" value="MppA"/>
    <property type="match status" value="1"/>
</dbReference>
<evidence type="ECO:0000256" key="4">
    <source>
        <dbReference type="SAM" id="SignalP"/>
    </source>
</evidence>
<comment type="subcellular location">
    <subcellularLocation>
        <location evidence="1">Periplasm</location>
    </subcellularLocation>
</comment>
<dbReference type="InterPro" id="IPR030678">
    <property type="entry name" value="Peptide/Ni-bd"/>
</dbReference>
<dbReference type="Pfam" id="PF00496">
    <property type="entry name" value="SBP_bac_5"/>
    <property type="match status" value="1"/>
</dbReference>
<reference evidence="6 7" key="1">
    <citation type="submission" date="2017-03" db="EMBL/GenBank/DDBJ databases">
        <authorList>
            <person name="Afonso C.L."/>
            <person name="Miller P.J."/>
            <person name="Scott M.A."/>
            <person name="Spackman E."/>
            <person name="Goraichik I."/>
            <person name="Dimitrov K.M."/>
            <person name="Suarez D.L."/>
            <person name="Swayne D.E."/>
        </authorList>
    </citation>
    <scope>NUCLEOTIDE SEQUENCE [LARGE SCALE GENOMIC DNA]</scope>
    <source>
        <strain evidence="6 7">CECT 7691</strain>
    </source>
</reference>
<feature type="domain" description="Solute-binding protein family 5" evidence="5">
    <location>
        <begin position="87"/>
        <end position="452"/>
    </location>
</feature>
<dbReference type="Gene3D" id="3.40.190.10">
    <property type="entry name" value="Periplasmic binding protein-like II"/>
    <property type="match status" value="1"/>
</dbReference>
<gene>
    <name evidence="6" type="primary">dppA_2</name>
    <name evidence="6" type="ORF">OCH7691_00671</name>
</gene>
<dbReference type="GO" id="GO:1904680">
    <property type="term" value="F:peptide transmembrane transporter activity"/>
    <property type="evidence" value="ECO:0007669"/>
    <property type="project" value="TreeGrafter"/>
</dbReference>
<dbReference type="CDD" id="cd08517">
    <property type="entry name" value="PBP2_NikA_DppA_OppA_like_13"/>
    <property type="match status" value="1"/>
</dbReference>
<comment type="similarity">
    <text evidence="2">Belongs to the bacterial solute-binding protein 5 family.</text>
</comment>
<evidence type="ECO:0000256" key="2">
    <source>
        <dbReference type="ARBA" id="ARBA00005695"/>
    </source>
</evidence>
<dbReference type="InterPro" id="IPR039424">
    <property type="entry name" value="SBP_5"/>
</dbReference>
<feature type="signal peptide" evidence="4">
    <location>
        <begin position="1"/>
        <end position="26"/>
    </location>
</feature>
<proteinExistence type="inferred from homology"/>
<dbReference type="Gene3D" id="3.10.105.10">
    <property type="entry name" value="Dipeptide-binding Protein, Domain 3"/>
    <property type="match status" value="1"/>
</dbReference>
<protein>
    <submittedName>
        <fullName evidence="6">Periplasmic dipeptide transport protein</fullName>
    </submittedName>
</protein>
<evidence type="ECO:0000256" key="1">
    <source>
        <dbReference type="ARBA" id="ARBA00004418"/>
    </source>
</evidence>
<dbReference type="PROSITE" id="PS01040">
    <property type="entry name" value="SBP_BACTERIAL_5"/>
    <property type="match status" value="1"/>
</dbReference>
<feature type="chain" id="PRO_5013028948" evidence="4">
    <location>
        <begin position="27"/>
        <end position="541"/>
    </location>
</feature>
<dbReference type="GO" id="GO:0043190">
    <property type="term" value="C:ATP-binding cassette (ABC) transporter complex"/>
    <property type="evidence" value="ECO:0007669"/>
    <property type="project" value="InterPro"/>
</dbReference>
<dbReference type="InParanoid" id="A0A1Y5RTV0"/>
<organism evidence="6 7">
    <name type="scientific">Oceanibacterium hippocampi</name>
    <dbReference type="NCBI Taxonomy" id="745714"/>
    <lineage>
        <taxon>Bacteria</taxon>
        <taxon>Pseudomonadati</taxon>
        <taxon>Pseudomonadota</taxon>
        <taxon>Alphaproteobacteria</taxon>
        <taxon>Sneathiellales</taxon>
        <taxon>Sneathiellaceae</taxon>
        <taxon>Oceanibacterium</taxon>
    </lineage>
</organism>
<dbReference type="SUPFAM" id="SSF53850">
    <property type="entry name" value="Periplasmic binding protein-like II"/>
    <property type="match status" value="1"/>
</dbReference>
<evidence type="ECO:0000259" key="5">
    <source>
        <dbReference type="Pfam" id="PF00496"/>
    </source>
</evidence>
<dbReference type="EMBL" id="FWFR01000001">
    <property type="protein sequence ID" value="SLN24153.1"/>
    <property type="molecule type" value="Genomic_DNA"/>
</dbReference>
<dbReference type="OrthoDB" id="8144963at2"/>
<dbReference type="InterPro" id="IPR000914">
    <property type="entry name" value="SBP_5_dom"/>
</dbReference>